<evidence type="ECO:0000256" key="2">
    <source>
        <dbReference type="ARBA" id="ARBA00022475"/>
    </source>
</evidence>
<evidence type="ECO:0000256" key="6">
    <source>
        <dbReference type="SAM" id="Phobius"/>
    </source>
</evidence>
<evidence type="ECO:0000256" key="7">
    <source>
        <dbReference type="SAM" id="SignalP"/>
    </source>
</evidence>
<accession>A0A814J7K8</accession>
<feature type="transmembrane region" description="Helical" evidence="6">
    <location>
        <begin position="64"/>
        <end position="83"/>
    </location>
</feature>
<gene>
    <name evidence="9" type="ORF">EDS130_LOCUS16545</name>
</gene>
<organism evidence="9 10">
    <name type="scientific">Adineta ricciae</name>
    <name type="common">Rotifer</name>
    <dbReference type="NCBI Taxonomy" id="249248"/>
    <lineage>
        <taxon>Eukaryota</taxon>
        <taxon>Metazoa</taxon>
        <taxon>Spiralia</taxon>
        <taxon>Gnathifera</taxon>
        <taxon>Rotifera</taxon>
        <taxon>Eurotatoria</taxon>
        <taxon>Bdelloidea</taxon>
        <taxon>Adinetida</taxon>
        <taxon>Adinetidae</taxon>
        <taxon>Adineta</taxon>
    </lineage>
</organism>
<keyword evidence="7" id="KW-0732">Signal</keyword>
<dbReference type="Proteomes" id="UP000663852">
    <property type="component" value="Unassembled WGS sequence"/>
</dbReference>
<reference evidence="9" key="1">
    <citation type="submission" date="2021-02" db="EMBL/GenBank/DDBJ databases">
        <authorList>
            <person name="Nowell W R."/>
        </authorList>
    </citation>
    <scope>NUCLEOTIDE SEQUENCE</scope>
</reference>
<protein>
    <recommendedName>
        <fullName evidence="8">Cardiolipin synthase N-terminal domain-containing protein</fullName>
    </recommendedName>
</protein>
<evidence type="ECO:0000259" key="8">
    <source>
        <dbReference type="Pfam" id="PF13396"/>
    </source>
</evidence>
<dbReference type="OrthoDB" id="5193244at2759"/>
<proteinExistence type="predicted"/>
<comment type="subcellular location">
    <subcellularLocation>
        <location evidence="1">Cell membrane</location>
        <topology evidence="1">Multi-pass membrane protein</topology>
    </subcellularLocation>
</comment>
<feature type="domain" description="Cardiolipin synthase N-terminal" evidence="8">
    <location>
        <begin position="42"/>
        <end position="75"/>
    </location>
</feature>
<keyword evidence="4 6" id="KW-1133">Transmembrane helix</keyword>
<evidence type="ECO:0000256" key="1">
    <source>
        <dbReference type="ARBA" id="ARBA00004651"/>
    </source>
</evidence>
<dbReference type="GO" id="GO:0005886">
    <property type="term" value="C:plasma membrane"/>
    <property type="evidence" value="ECO:0007669"/>
    <property type="project" value="UniProtKB-SubCell"/>
</dbReference>
<sequence length="120" mass="13384">MELSGVLMIFFLGISLIPSVEANMGSLVLSTLGGICGLIILVLDVVAIFELLTQSNHDCCGKLVWTLIIFFFPIGVTLTMKAFKLEQNRNRFLENNLLVFLIIDYHLKINTTHILTNGKD</sequence>
<dbReference type="InterPro" id="IPR027379">
    <property type="entry name" value="CLS_N"/>
</dbReference>
<evidence type="ECO:0000313" key="10">
    <source>
        <dbReference type="Proteomes" id="UP000663852"/>
    </source>
</evidence>
<name>A0A814J7K8_ADIRI</name>
<feature type="chain" id="PRO_5032618760" description="Cardiolipin synthase N-terminal domain-containing protein" evidence="7">
    <location>
        <begin position="23"/>
        <end position="120"/>
    </location>
</feature>
<evidence type="ECO:0000256" key="3">
    <source>
        <dbReference type="ARBA" id="ARBA00022692"/>
    </source>
</evidence>
<keyword evidence="3 6" id="KW-0812">Transmembrane</keyword>
<evidence type="ECO:0000256" key="5">
    <source>
        <dbReference type="ARBA" id="ARBA00023136"/>
    </source>
</evidence>
<keyword evidence="5 6" id="KW-0472">Membrane</keyword>
<evidence type="ECO:0000256" key="4">
    <source>
        <dbReference type="ARBA" id="ARBA00022989"/>
    </source>
</evidence>
<comment type="caution">
    <text evidence="9">The sequence shown here is derived from an EMBL/GenBank/DDBJ whole genome shotgun (WGS) entry which is preliminary data.</text>
</comment>
<keyword evidence="2" id="KW-1003">Cell membrane</keyword>
<dbReference type="Pfam" id="PF13396">
    <property type="entry name" value="PLDc_N"/>
    <property type="match status" value="1"/>
</dbReference>
<dbReference type="AlphaFoldDB" id="A0A814J7K8"/>
<dbReference type="EMBL" id="CAJNOJ010000072">
    <property type="protein sequence ID" value="CAF1033714.1"/>
    <property type="molecule type" value="Genomic_DNA"/>
</dbReference>
<feature type="transmembrane region" description="Helical" evidence="6">
    <location>
        <begin position="32"/>
        <end position="52"/>
    </location>
</feature>
<feature type="signal peptide" evidence="7">
    <location>
        <begin position="1"/>
        <end position="22"/>
    </location>
</feature>
<evidence type="ECO:0000313" key="9">
    <source>
        <dbReference type="EMBL" id="CAF1033714.1"/>
    </source>
</evidence>